<dbReference type="SUPFAM" id="SSF57716">
    <property type="entry name" value="Glucocorticoid receptor-like (DNA-binding domain)"/>
    <property type="match status" value="1"/>
</dbReference>
<sequence length="36" mass="4197">GFFKRAVQKQLDYTCKADGNCEVNQMTRNRCHPCSF</sequence>
<organism evidence="10">
    <name type="scientific">Anemonia sulcata</name>
    <name type="common">Mediterranean snakelocks sea anemone</name>
    <dbReference type="NCBI Taxonomy" id="6108"/>
    <lineage>
        <taxon>Eukaryota</taxon>
        <taxon>Metazoa</taxon>
        <taxon>Cnidaria</taxon>
        <taxon>Anthozoa</taxon>
        <taxon>Hexacorallia</taxon>
        <taxon>Actiniaria</taxon>
        <taxon>Actiniidae</taxon>
        <taxon>Anemonia</taxon>
    </lineage>
</organism>
<dbReference type="GO" id="GO:0005667">
    <property type="term" value="C:transcription regulator complex"/>
    <property type="evidence" value="ECO:0007669"/>
    <property type="project" value="TreeGrafter"/>
</dbReference>
<evidence type="ECO:0000256" key="4">
    <source>
        <dbReference type="ARBA" id="ARBA00023015"/>
    </source>
</evidence>
<reference evidence="10" key="1">
    <citation type="journal article" date="1997" name="Proc. Natl. Acad. Sci. U.S.A.">
        <title>Ligand binding was acquired during evolution of nuclear receptors.</title>
        <authorList>
            <person name="Escriva H."/>
            <person name="Safi R."/>
            <person name="Hanni C."/>
            <person name="Langlois M.C."/>
            <person name="Saumitou-Laprade P."/>
            <person name="Stehelin D."/>
            <person name="Capron A."/>
            <person name="Pierce R."/>
            <person name="Laudet V."/>
        </authorList>
    </citation>
    <scope>NUCLEOTIDE SEQUENCE</scope>
</reference>
<dbReference type="InterPro" id="IPR001628">
    <property type="entry name" value="Znf_hrmn_rcpt"/>
</dbReference>
<keyword evidence="2" id="KW-0863">Zinc-finger</keyword>
<dbReference type="PANTHER" id="PTHR24085">
    <property type="entry name" value="NUCLEAR HORMONE RECEPTOR"/>
    <property type="match status" value="1"/>
</dbReference>
<dbReference type="GO" id="GO:0035259">
    <property type="term" value="F:nuclear glucocorticoid receptor binding"/>
    <property type="evidence" value="ECO:0007669"/>
    <property type="project" value="TreeGrafter"/>
</dbReference>
<accession>O18610</accession>
<name>O18610_ANESU</name>
<keyword evidence="6" id="KW-0804">Transcription</keyword>
<keyword evidence="4" id="KW-0805">Transcription regulation</keyword>
<dbReference type="Gene3D" id="3.30.50.10">
    <property type="entry name" value="Erythroid Transcription Factor GATA-1, subunit A"/>
    <property type="match status" value="1"/>
</dbReference>
<keyword evidence="7" id="KW-0675">Receptor</keyword>
<keyword evidence="8" id="KW-0539">Nucleus</keyword>
<dbReference type="Pfam" id="PF00105">
    <property type="entry name" value="zf-C4"/>
    <property type="match status" value="1"/>
</dbReference>
<keyword evidence="1" id="KW-0479">Metal-binding</keyword>
<protein>
    <submittedName>
        <fullName evidence="10">FTZ-F1</fullName>
    </submittedName>
</protein>
<evidence type="ECO:0000256" key="7">
    <source>
        <dbReference type="ARBA" id="ARBA00023170"/>
    </source>
</evidence>
<dbReference type="InterPro" id="IPR013088">
    <property type="entry name" value="Znf_NHR/GATA"/>
</dbReference>
<evidence type="ECO:0000313" key="10">
    <source>
        <dbReference type="EMBL" id="AAB68693.1"/>
    </source>
</evidence>
<evidence type="ECO:0000259" key="9">
    <source>
        <dbReference type="PROSITE" id="PS51030"/>
    </source>
</evidence>
<keyword evidence="5" id="KW-0238">DNA-binding</keyword>
<evidence type="ECO:0000256" key="6">
    <source>
        <dbReference type="ARBA" id="ARBA00023163"/>
    </source>
</evidence>
<dbReference type="GO" id="GO:0008270">
    <property type="term" value="F:zinc ion binding"/>
    <property type="evidence" value="ECO:0007669"/>
    <property type="project" value="UniProtKB-KW"/>
</dbReference>
<feature type="non-terminal residue" evidence="10">
    <location>
        <position position="1"/>
    </location>
</feature>
<keyword evidence="3" id="KW-0862">Zinc</keyword>
<dbReference type="GO" id="GO:0000978">
    <property type="term" value="F:RNA polymerase II cis-regulatory region sequence-specific DNA binding"/>
    <property type="evidence" value="ECO:0007669"/>
    <property type="project" value="TreeGrafter"/>
</dbReference>
<evidence type="ECO:0000256" key="8">
    <source>
        <dbReference type="ARBA" id="ARBA00023242"/>
    </source>
</evidence>
<dbReference type="AlphaFoldDB" id="O18610"/>
<dbReference type="EMBL" id="U93413">
    <property type="protein sequence ID" value="AAB68693.1"/>
    <property type="molecule type" value="Genomic_DNA"/>
</dbReference>
<dbReference type="PROSITE" id="PS51030">
    <property type="entry name" value="NUCLEAR_REC_DBD_2"/>
    <property type="match status" value="1"/>
</dbReference>
<evidence type="ECO:0000256" key="2">
    <source>
        <dbReference type="ARBA" id="ARBA00022771"/>
    </source>
</evidence>
<dbReference type="GO" id="GO:0005634">
    <property type="term" value="C:nucleus"/>
    <property type="evidence" value="ECO:0007669"/>
    <property type="project" value="TreeGrafter"/>
</dbReference>
<dbReference type="GO" id="GO:0071376">
    <property type="term" value="P:cellular response to corticotropin-releasing hormone stimulus"/>
    <property type="evidence" value="ECO:0007669"/>
    <property type="project" value="TreeGrafter"/>
</dbReference>
<evidence type="ECO:0000256" key="1">
    <source>
        <dbReference type="ARBA" id="ARBA00022723"/>
    </source>
</evidence>
<dbReference type="GO" id="GO:0000981">
    <property type="term" value="F:DNA-binding transcription factor activity, RNA polymerase II-specific"/>
    <property type="evidence" value="ECO:0007669"/>
    <property type="project" value="TreeGrafter"/>
</dbReference>
<dbReference type="PANTHER" id="PTHR24085:SF4">
    <property type="entry name" value="NUCLEAR HORMONE RECEPTOR HR38-RELATED"/>
    <property type="match status" value="1"/>
</dbReference>
<evidence type="ECO:0000256" key="3">
    <source>
        <dbReference type="ARBA" id="ARBA00022833"/>
    </source>
</evidence>
<feature type="domain" description="Nuclear receptor" evidence="9">
    <location>
        <begin position="1"/>
        <end position="36"/>
    </location>
</feature>
<proteinExistence type="predicted"/>
<evidence type="ECO:0000256" key="5">
    <source>
        <dbReference type="ARBA" id="ARBA00023125"/>
    </source>
</evidence>
<feature type="non-terminal residue" evidence="10">
    <location>
        <position position="36"/>
    </location>
</feature>